<evidence type="ECO:0000313" key="1">
    <source>
        <dbReference type="EMBL" id="TRY72986.1"/>
    </source>
</evidence>
<dbReference type="InterPro" id="IPR029625">
    <property type="entry name" value="FAM169"/>
</dbReference>
<dbReference type="STRING" id="6832.A0A553P5L8"/>
<name>A0A553P5L8_TIGCA</name>
<protein>
    <recommendedName>
        <fullName evidence="3">N-acetyltransferase domain-containing protein</fullName>
    </recommendedName>
</protein>
<dbReference type="Proteomes" id="UP000318571">
    <property type="component" value="Chromosome 3"/>
</dbReference>
<dbReference type="EMBL" id="VCGU01000007">
    <property type="protein sequence ID" value="TRY72986.1"/>
    <property type="molecule type" value="Genomic_DNA"/>
</dbReference>
<dbReference type="SUPFAM" id="SSF55729">
    <property type="entry name" value="Acyl-CoA N-acyltransferases (Nat)"/>
    <property type="match status" value="1"/>
</dbReference>
<organism evidence="1 2">
    <name type="scientific">Tigriopus californicus</name>
    <name type="common">Marine copepod</name>
    <dbReference type="NCBI Taxonomy" id="6832"/>
    <lineage>
        <taxon>Eukaryota</taxon>
        <taxon>Metazoa</taxon>
        <taxon>Ecdysozoa</taxon>
        <taxon>Arthropoda</taxon>
        <taxon>Crustacea</taxon>
        <taxon>Multicrustacea</taxon>
        <taxon>Hexanauplia</taxon>
        <taxon>Copepoda</taxon>
        <taxon>Harpacticoida</taxon>
        <taxon>Harpacticidae</taxon>
        <taxon>Tigriopus</taxon>
    </lineage>
</organism>
<keyword evidence="2" id="KW-1185">Reference proteome</keyword>
<sequence>MECSVCQDLQDLGHYYQVSHIIQGFGGQWYPGLVCQECKKCVAISYEMDPPQWIWVDDILSGPDLDLQGWQQARNLDDLWRHRILSGIVYNTNAPPKDEDHECQFGFPDLNVDQIHLLWIDGQARGFCSLRKNGTALGTPMNTYQMTILDTIFIDPRVRGRGHASCQLRGLLADNHLGLSTPISNDMLVTCLKALRKSPPFRERLWLVDNFGGAGERKNLWWSAVKLAKSRQLNLETIFK</sequence>
<reference evidence="1 2" key="1">
    <citation type="journal article" date="2018" name="Nat. Ecol. Evol.">
        <title>Genomic signatures of mitonuclear coevolution across populations of Tigriopus californicus.</title>
        <authorList>
            <person name="Barreto F.S."/>
            <person name="Watson E.T."/>
            <person name="Lima T.G."/>
            <person name="Willett C.S."/>
            <person name="Edmands S."/>
            <person name="Li W."/>
            <person name="Burton R.S."/>
        </authorList>
    </citation>
    <scope>NUCLEOTIDE SEQUENCE [LARGE SCALE GENOMIC DNA]</scope>
    <source>
        <strain evidence="1 2">San Diego</strain>
    </source>
</reference>
<dbReference type="AlphaFoldDB" id="A0A553P5L8"/>
<proteinExistence type="predicted"/>
<evidence type="ECO:0008006" key="3">
    <source>
        <dbReference type="Google" id="ProtNLM"/>
    </source>
</evidence>
<dbReference type="OMA" id="ADIAMEW"/>
<dbReference type="InterPro" id="IPR016181">
    <property type="entry name" value="Acyl_CoA_acyltransferase"/>
</dbReference>
<dbReference type="PANTHER" id="PTHR22442:SF10">
    <property type="entry name" value="N-ACETYLTRANSFERASE, GNAT FAMILY-RELATED"/>
    <property type="match status" value="1"/>
</dbReference>
<comment type="caution">
    <text evidence="1">The sequence shown here is derived from an EMBL/GenBank/DDBJ whole genome shotgun (WGS) entry which is preliminary data.</text>
</comment>
<gene>
    <name evidence="1" type="ORF">TCAL_08735</name>
</gene>
<evidence type="ECO:0000313" key="2">
    <source>
        <dbReference type="Proteomes" id="UP000318571"/>
    </source>
</evidence>
<dbReference type="PANTHER" id="PTHR22442">
    <property type="match status" value="1"/>
</dbReference>
<accession>A0A553P5L8</accession>